<dbReference type="Pfam" id="PF02602">
    <property type="entry name" value="HEM4"/>
    <property type="match status" value="1"/>
</dbReference>
<dbReference type="AlphaFoldDB" id="A0A2I1PC25"/>
<dbReference type="EC" id="2.1.1.107" evidence="1"/>
<dbReference type="InterPro" id="IPR050161">
    <property type="entry name" value="Siro_Cobalamin_biosynth"/>
</dbReference>
<name>A0A2I1PC25_9MICO</name>
<evidence type="ECO:0000313" key="8">
    <source>
        <dbReference type="EMBL" id="PKZ42141.1"/>
    </source>
</evidence>
<keyword evidence="4" id="KW-0949">S-adenosyl-L-methionine</keyword>
<accession>A0A2I1PC25</accession>
<keyword evidence="5" id="KW-0627">Porphyrin biosynthesis</keyword>
<keyword evidence="9" id="KW-1185">Reference proteome</keyword>
<evidence type="ECO:0000256" key="5">
    <source>
        <dbReference type="ARBA" id="ARBA00023244"/>
    </source>
</evidence>
<evidence type="ECO:0000313" key="9">
    <source>
        <dbReference type="Proteomes" id="UP000234206"/>
    </source>
</evidence>
<dbReference type="OrthoDB" id="9815856at2"/>
<dbReference type="FunFam" id="3.40.50.10090:FF:000002">
    <property type="entry name" value="Bifunctional uroporphyrinogen-III C-methyltransferase/uroporphyrinogen-III synthase"/>
    <property type="match status" value="1"/>
</dbReference>
<evidence type="ECO:0000259" key="7">
    <source>
        <dbReference type="Pfam" id="PF02602"/>
    </source>
</evidence>
<evidence type="ECO:0000256" key="3">
    <source>
        <dbReference type="ARBA" id="ARBA00022679"/>
    </source>
</evidence>
<dbReference type="CDD" id="cd06578">
    <property type="entry name" value="HemD"/>
    <property type="match status" value="1"/>
</dbReference>
<dbReference type="InterPro" id="IPR036108">
    <property type="entry name" value="4pyrrol_syn_uPrphyn_synt_sf"/>
</dbReference>
<evidence type="ECO:0000259" key="6">
    <source>
        <dbReference type="Pfam" id="PF00590"/>
    </source>
</evidence>
<dbReference type="GO" id="GO:0019354">
    <property type="term" value="P:siroheme biosynthetic process"/>
    <property type="evidence" value="ECO:0007669"/>
    <property type="project" value="TreeGrafter"/>
</dbReference>
<dbReference type="GO" id="GO:0004851">
    <property type="term" value="F:uroporphyrin-III C-methyltransferase activity"/>
    <property type="evidence" value="ECO:0007669"/>
    <property type="project" value="UniProtKB-EC"/>
</dbReference>
<dbReference type="Gene3D" id="3.40.1010.10">
    <property type="entry name" value="Cobalt-precorrin-4 Transmethylase, Domain 1"/>
    <property type="match status" value="1"/>
</dbReference>
<evidence type="ECO:0000256" key="1">
    <source>
        <dbReference type="ARBA" id="ARBA00012162"/>
    </source>
</evidence>
<dbReference type="Proteomes" id="UP000234206">
    <property type="component" value="Unassembled WGS sequence"/>
</dbReference>
<dbReference type="EMBL" id="PKIZ01000005">
    <property type="protein sequence ID" value="PKZ42141.1"/>
    <property type="molecule type" value="Genomic_DNA"/>
</dbReference>
<gene>
    <name evidence="8" type="ORF">CYJ76_03565</name>
</gene>
<dbReference type="InterPro" id="IPR003754">
    <property type="entry name" value="4pyrrol_synth_uPrphyn_synth"/>
</dbReference>
<dbReference type="RefSeq" id="WP_070704452.1">
    <property type="nucleotide sequence ID" value="NZ_JBHLVH010000019.1"/>
</dbReference>
<dbReference type="InterPro" id="IPR035996">
    <property type="entry name" value="4pyrrol_Methylase_sf"/>
</dbReference>
<dbReference type="InterPro" id="IPR000878">
    <property type="entry name" value="4pyrrol_Mease"/>
</dbReference>
<dbReference type="InterPro" id="IPR003043">
    <property type="entry name" value="Uropor_MeTrfase_CS"/>
</dbReference>
<dbReference type="SUPFAM" id="SSF53790">
    <property type="entry name" value="Tetrapyrrole methylase"/>
    <property type="match status" value="1"/>
</dbReference>
<dbReference type="GO" id="GO:0004852">
    <property type="term" value="F:uroporphyrinogen-III synthase activity"/>
    <property type="evidence" value="ECO:0007669"/>
    <property type="project" value="InterPro"/>
</dbReference>
<dbReference type="Gene3D" id="3.30.950.10">
    <property type="entry name" value="Methyltransferase, Cobalt-precorrin-4 Transmethylase, Domain 2"/>
    <property type="match status" value="1"/>
</dbReference>
<evidence type="ECO:0000256" key="4">
    <source>
        <dbReference type="ARBA" id="ARBA00022691"/>
    </source>
</evidence>
<dbReference type="FunFam" id="3.40.50.10090:FF:000001">
    <property type="entry name" value="Bifunctional uroporphyrinogen-III C-methyltransferase/uroporphyrinogen-III synthase"/>
    <property type="match status" value="1"/>
</dbReference>
<dbReference type="GO" id="GO:0032259">
    <property type="term" value="P:methylation"/>
    <property type="evidence" value="ECO:0007669"/>
    <property type="project" value="UniProtKB-KW"/>
</dbReference>
<organism evidence="8 9">
    <name type="scientific">Kytococcus schroeteri</name>
    <dbReference type="NCBI Taxonomy" id="138300"/>
    <lineage>
        <taxon>Bacteria</taxon>
        <taxon>Bacillati</taxon>
        <taxon>Actinomycetota</taxon>
        <taxon>Actinomycetes</taxon>
        <taxon>Micrococcales</taxon>
        <taxon>Kytococcaceae</taxon>
        <taxon>Kytococcus</taxon>
    </lineage>
</organism>
<evidence type="ECO:0000256" key="2">
    <source>
        <dbReference type="ARBA" id="ARBA00022603"/>
    </source>
</evidence>
<sequence length="558" mass="58096">MSTAPSTQPSPQRAGLPAPAARIVFVGAGPGDPGLMTVRATRVLGMADVVVADEGHLEDDFVEWMRPGATFMTVPAAQAELTAASRAKELVSTAKDAVKQAAERRAEAGGGREGQVVLARVVDGDPSIFSSLGVEAAAARKAGLEIEVVPGVSALQAVPTYAGVPIATGTNRVVHAIGPGGRVNPAVVEDDSTTLVLIGSADEVVEHARALVKGGRAANTPIALTVGGTTAQQATSISTLADVAEGAEEVEGDEVVATVGACVGDRDTLSWFETRPLFAWRVLVPRTKDQAEPMVRALSERGATAHVVPTISVEPPRSPHQMDKAIRGLVTGTYEWIGFTSVNAVKAVREKFAGLGLDARDFAGLKIAAVGGKTADALRAWGIEPDLVPSGEQSARGLLEDWPPYDDVLDPINRVFLPRADIATEVLVSGLQERGWEVDDIVAYRTVRATPPPAPVRAAIKNGTYDAAVFTSSSTVRNLVGIAGKPSPSTVIVCIGPATAETATELGLRVDAVAEEASGEAVIDALTAFARGRVEEALAAGRPVTRPSQEVTKRRRSR</sequence>
<keyword evidence="3 8" id="KW-0808">Transferase</keyword>
<dbReference type="PANTHER" id="PTHR45790:SF3">
    <property type="entry name" value="S-ADENOSYL-L-METHIONINE-DEPENDENT UROPORPHYRINOGEN III METHYLTRANSFERASE, CHLOROPLASTIC"/>
    <property type="match status" value="1"/>
</dbReference>
<feature type="domain" description="Tetrapyrrole methylase" evidence="6">
    <location>
        <begin position="22"/>
        <end position="243"/>
    </location>
</feature>
<proteinExistence type="predicted"/>
<dbReference type="Pfam" id="PF00590">
    <property type="entry name" value="TP_methylase"/>
    <property type="match status" value="1"/>
</dbReference>
<dbReference type="PROSITE" id="PS00839">
    <property type="entry name" value="SUMT_1"/>
    <property type="match status" value="1"/>
</dbReference>
<dbReference type="InterPro" id="IPR014777">
    <property type="entry name" value="4pyrrole_Mease_sub1"/>
</dbReference>
<comment type="caution">
    <text evidence="8">The sequence shown here is derived from an EMBL/GenBank/DDBJ whole genome shotgun (WGS) entry which is preliminary data.</text>
</comment>
<dbReference type="Gene3D" id="3.40.50.10090">
    <property type="match status" value="2"/>
</dbReference>
<feature type="domain" description="Tetrapyrrole biosynthesis uroporphyrinogen III synthase" evidence="7">
    <location>
        <begin position="293"/>
        <end position="523"/>
    </location>
</feature>
<dbReference type="SUPFAM" id="SSF69618">
    <property type="entry name" value="HemD-like"/>
    <property type="match status" value="1"/>
</dbReference>
<reference evidence="8 9" key="1">
    <citation type="submission" date="2017-12" db="EMBL/GenBank/DDBJ databases">
        <title>Phylogenetic diversity of female urinary microbiome.</title>
        <authorList>
            <person name="Thomas-White K."/>
            <person name="Wolfe A.J."/>
        </authorList>
    </citation>
    <scope>NUCLEOTIDE SEQUENCE [LARGE SCALE GENOMIC DNA]</scope>
    <source>
        <strain evidence="8 9">UMB1298</strain>
    </source>
</reference>
<keyword evidence="2 8" id="KW-0489">Methyltransferase</keyword>
<protein>
    <recommendedName>
        <fullName evidence="1">uroporphyrinogen-III C-methyltransferase</fullName>
        <ecNumber evidence="1">2.1.1.107</ecNumber>
    </recommendedName>
</protein>
<dbReference type="InterPro" id="IPR014776">
    <property type="entry name" value="4pyrrole_Mease_sub2"/>
</dbReference>
<dbReference type="PANTHER" id="PTHR45790">
    <property type="entry name" value="SIROHEME SYNTHASE-RELATED"/>
    <property type="match status" value="1"/>
</dbReference>